<dbReference type="PANTHER" id="PTHR33710:SF64">
    <property type="entry name" value="ENDONUCLEASE_EXONUCLEASE_PHOSPHATASE DOMAIN-CONTAINING PROTEIN"/>
    <property type="match status" value="1"/>
</dbReference>
<accession>A0A392NVI9</accession>
<organism evidence="1 2">
    <name type="scientific">Trifolium medium</name>
    <dbReference type="NCBI Taxonomy" id="97028"/>
    <lineage>
        <taxon>Eukaryota</taxon>
        <taxon>Viridiplantae</taxon>
        <taxon>Streptophyta</taxon>
        <taxon>Embryophyta</taxon>
        <taxon>Tracheophyta</taxon>
        <taxon>Spermatophyta</taxon>
        <taxon>Magnoliopsida</taxon>
        <taxon>eudicotyledons</taxon>
        <taxon>Gunneridae</taxon>
        <taxon>Pentapetalae</taxon>
        <taxon>rosids</taxon>
        <taxon>fabids</taxon>
        <taxon>Fabales</taxon>
        <taxon>Fabaceae</taxon>
        <taxon>Papilionoideae</taxon>
        <taxon>50 kb inversion clade</taxon>
        <taxon>NPAAA clade</taxon>
        <taxon>Hologalegina</taxon>
        <taxon>IRL clade</taxon>
        <taxon>Trifolieae</taxon>
        <taxon>Trifolium</taxon>
    </lineage>
</organism>
<comment type="caution">
    <text evidence="1">The sequence shown here is derived from an EMBL/GenBank/DDBJ whole genome shotgun (WGS) entry which is preliminary data.</text>
</comment>
<dbReference type="PANTHER" id="PTHR33710">
    <property type="entry name" value="BNAC02G09200D PROTEIN"/>
    <property type="match status" value="1"/>
</dbReference>
<evidence type="ECO:0008006" key="3">
    <source>
        <dbReference type="Google" id="ProtNLM"/>
    </source>
</evidence>
<dbReference type="Proteomes" id="UP000265520">
    <property type="component" value="Unassembled WGS sequence"/>
</dbReference>
<dbReference type="SUPFAM" id="SSF56219">
    <property type="entry name" value="DNase I-like"/>
    <property type="match status" value="1"/>
</dbReference>
<sequence>EASSNVDTLEFCGFIEDLEMIDLPLLGRHFTWFHANGRTMSRLDRVIVSSEWLEVWGDCSLWVCPRDVSDHCPLVLKLVNNDWGPKPFRFNNYWIDHKHFKKVVEDSWRSQEISGWMAFVLQEKMRGLKFKLKEWNKVEFGSVENRLKKLVEDIHELDIRGETTGLATHEAEFGWGSFPVRVFGG</sequence>
<reference evidence="1 2" key="1">
    <citation type="journal article" date="2018" name="Front. Plant Sci.">
        <title>Red Clover (Trifolium pratense) and Zigzag Clover (T. medium) - A Picture of Genomic Similarities and Differences.</title>
        <authorList>
            <person name="Dluhosova J."/>
            <person name="Istvanek J."/>
            <person name="Nedelnik J."/>
            <person name="Repkova J."/>
        </authorList>
    </citation>
    <scope>NUCLEOTIDE SEQUENCE [LARGE SCALE GENOMIC DNA]</scope>
    <source>
        <strain evidence="2">cv. 10/8</strain>
        <tissue evidence="1">Leaf</tissue>
    </source>
</reference>
<proteinExistence type="predicted"/>
<feature type="non-terminal residue" evidence="1">
    <location>
        <position position="1"/>
    </location>
</feature>
<keyword evidence="2" id="KW-1185">Reference proteome</keyword>
<gene>
    <name evidence="1" type="ORF">A2U01_0024879</name>
</gene>
<protein>
    <recommendedName>
        <fullName evidence="3">Cysteine-rich receptor-like protein kinase</fullName>
    </recommendedName>
</protein>
<dbReference type="Gene3D" id="3.60.10.10">
    <property type="entry name" value="Endonuclease/exonuclease/phosphatase"/>
    <property type="match status" value="1"/>
</dbReference>
<evidence type="ECO:0000313" key="2">
    <source>
        <dbReference type="Proteomes" id="UP000265520"/>
    </source>
</evidence>
<dbReference type="EMBL" id="LXQA010053439">
    <property type="protein sequence ID" value="MCI03838.1"/>
    <property type="molecule type" value="Genomic_DNA"/>
</dbReference>
<dbReference type="AlphaFoldDB" id="A0A392NVI9"/>
<evidence type="ECO:0000313" key="1">
    <source>
        <dbReference type="EMBL" id="MCI03838.1"/>
    </source>
</evidence>
<name>A0A392NVI9_9FABA</name>
<dbReference type="InterPro" id="IPR036691">
    <property type="entry name" value="Endo/exonu/phosph_ase_sf"/>
</dbReference>